<feature type="region of interest" description="Disordered" evidence="1">
    <location>
        <begin position="154"/>
        <end position="176"/>
    </location>
</feature>
<feature type="compositionally biased region" description="Basic and acidic residues" evidence="1">
    <location>
        <begin position="162"/>
        <end position="176"/>
    </location>
</feature>
<reference evidence="3" key="1">
    <citation type="submission" date="2025-08" db="UniProtKB">
        <authorList>
            <consortium name="RefSeq"/>
        </authorList>
    </citation>
    <scope>IDENTIFICATION</scope>
    <source>
        <tissue evidence="3">Tentacle</tissue>
    </source>
</reference>
<dbReference type="Proteomes" id="UP000515163">
    <property type="component" value="Unplaced"/>
</dbReference>
<dbReference type="RefSeq" id="XP_031568206.1">
    <property type="nucleotide sequence ID" value="XM_031712346.1"/>
</dbReference>
<dbReference type="InParanoid" id="A0A6P8IMG2"/>
<accession>A0A6P8IMG2</accession>
<keyword evidence="2" id="KW-1185">Reference proteome</keyword>
<evidence type="ECO:0000313" key="3">
    <source>
        <dbReference type="RefSeq" id="XP_031568206.1"/>
    </source>
</evidence>
<protein>
    <submittedName>
        <fullName evidence="3">Uncharacterized protein LOC116302928</fullName>
    </submittedName>
</protein>
<dbReference type="AlphaFoldDB" id="A0A6P8IMG2"/>
<name>A0A6P8IMG2_ACTTE</name>
<evidence type="ECO:0000313" key="2">
    <source>
        <dbReference type="Proteomes" id="UP000515163"/>
    </source>
</evidence>
<dbReference type="GeneID" id="116302928"/>
<evidence type="ECO:0000256" key="1">
    <source>
        <dbReference type="SAM" id="MobiDB-lite"/>
    </source>
</evidence>
<dbReference type="OrthoDB" id="5945873at2759"/>
<dbReference type="KEGG" id="aten:116302928"/>
<gene>
    <name evidence="3" type="primary">LOC116302928</name>
</gene>
<organism evidence="2 3">
    <name type="scientific">Actinia tenebrosa</name>
    <name type="common">Australian red waratah sea anemone</name>
    <dbReference type="NCBI Taxonomy" id="6105"/>
    <lineage>
        <taxon>Eukaryota</taxon>
        <taxon>Metazoa</taxon>
        <taxon>Cnidaria</taxon>
        <taxon>Anthozoa</taxon>
        <taxon>Hexacorallia</taxon>
        <taxon>Actiniaria</taxon>
        <taxon>Actiniidae</taxon>
        <taxon>Actinia</taxon>
    </lineage>
</organism>
<proteinExistence type="predicted"/>
<sequence>MATVEDSISPPLIIAPANVASFPRRSRMKKPMSRVSLATDRFSCTSFLTTGSYNESELSWSDLPRWRSLPSNLEEEVYYDDCPDILRAWSRYRLTNMARRYKTMDYINMMIASRNEMMRSAEIDIGSNLSTMTMTGLSVSRDLLFDRDDFSEQGSANVTRSPSDDRLSWSGQNEDKNTSLTEANLKEALSRVSNAVSCESLNKRHRKMNKIEKWLFKCRSSPQNSFVD</sequence>